<comment type="subunit">
    <text evidence="8">Catalytic component of the polycomb repressive deubiquitinase (PR-DUB) complex, at least composed of caly/calypso, Asx and sba (MBD5/6 homolog). The PR-DUB complex associates with nucleosomes to mediate deubiquitination of histone H2AK118ub1 substrates; the association requires the positively charged C-terminal tail of caly, probably due to direct binding of DNA. Interacts (via ULD domain) with Asx (via DEUBAD domain); the interaction produces a stable heterodimer with a composite binding site for ubiquitin. Homodimerizes (via coiled-coil hinge-region between the UCH and ULD domains) to mediate assembly of 2 copies of the caly-Asx heterodimer into a bisymmetric tetramer; dimerization enhances PR-DUB association with nucleosomes.</text>
</comment>
<feature type="site" description="Important for enzyme activity" evidence="9">
    <location>
        <position position="189"/>
    </location>
</feature>
<dbReference type="InterPro" id="IPR036959">
    <property type="entry name" value="Peptidase_C12_UCH_sf"/>
</dbReference>
<evidence type="ECO:0000256" key="5">
    <source>
        <dbReference type="ARBA" id="ARBA00022801"/>
    </source>
</evidence>
<keyword evidence="3 9" id="KW-0645">Protease</keyword>
<dbReference type="Gene3D" id="1.20.58.860">
    <property type="match status" value="1"/>
</dbReference>
<feature type="active site" description="Proton donor" evidence="9">
    <location>
        <position position="174"/>
    </location>
</feature>
<accession>A0ABQ7SC44</accession>
<feature type="non-terminal residue" evidence="14">
    <location>
        <position position="1"/>
    </location>
</feature>
<keyword evidence="4 9" id="KW-0833">Ubl conjugation pathway</keyword>
<dbReference type="EMBL" id="JAIFTH010000045">
    <property type="protein sequence ID" value="KAG9510983.1"/>
    <property type="molecule type" value="Genomic_DNA"/>
</dbReference>
<evidence type="ECO:0000256" key="10">
    <source>
        <dbReference type="RuleBase" id="RU361215"/>
    </source>
</evidence>
<sequence length="340" mass="38936">MSAADDWCLIESDPGVFTELIRGFGVKNVVVEELYSLDPTNFENLHPIYGLIFLFKWQRADDSQANIVRDSRLERMFFAQQVINNACATQAIISVLLNAKTKPPGAADTDDLEAIELGETLTSFKEFSRDFDPNMKGLALSNSGTIRIVHNTFARQQLIEYDPTSKSKNEDVFHFISYVPFEGRLYELDGLREGPIDLGAIPEKTDWVTVARPVIEKRMQQYSQEEIQFNLMAVVADKRPLYRRKLAELEQQLTSGMETDTIEMQMAELRQMLAAQEAKMKAYRVENIRRKHNYLPLIMQVLCGLAKEGKLSPLVTKASEKALEEMKREKERKRKKNSTD</sequence>
<dbReference type="PRINTS" id="PR00707">
    <property type="entry name" value="UBCTHYDRLASE"/>
</dbReference>
<dbReference type="PROSITE" id="PS52049">
    <property type="entry name" value="ULD"/>
    <property type="match status" value="1"/>
</dbReference>
<feature type="compositionally biased region" description="Basic and acidic residues" evidence="12">
    <location>
        <begin position="318"/>
        <end position="329"/>
    </location>
</feature>
<evidence type="ECO:0000256" key="7">
    <source>
        <dbReference type="ARBA" id="ARBA00046227"/>
    </source>
</evidence>
<dbReference type="Pfam" id="PF18031">
    <property type="entry name" value="UCH_C"/>
    <property type="match status" value="1"/>
</dbReference>
<feature type="coiled-coil region" evidence="11">
    <location>
        <begin position="259"/>
        <end position="286"/>
    </location>
</feature>
<comment type="catalytic activity">
    <reaction evidence="1 9 10">
        <text>Thiol-dependent hydrolysis of ester, thioester, amide, peptide and isopeptide bonds formed by the C-terminal Gly of ubiquitin (a 76-residue protein attached to proteins as an intracellular targeting signal).</text>
        <dbReference type="EC" id="3.4.19.12"/>
    </reaction>
</comment>
<keyword evidence="11" id="KW-0175">Coiled coil</keyword>
<comment type="function">
    <text evidence="7">Catalytic component of the polycomb repressive deubiquitinase (PR-DUB) complex, a complex that specifically mediates deubiquitination of histone H2A monoubiquitinated at 'Lys-119' (H2AK118ub1). Mediates bisymmetric organization of the PR-DUB complex and is involved in association with nucleosomes to mediate deubiquitination. Does not deubiquitinate monoubiquitinated histone H2B. Required to maintain the transcriptionally repressive state of homeotic genes throughout development. The PR-DUB complex has weak or no activity toward 'Lys-48'- and 'Lys-63'-linked polyubiquitin chains. Polycomb group (PcG) protein.</text>
</comment>
<dbReference type="SUPFAM" id="SSF54001">
    <property type="entry name" value="Cysteine proteinases"/>
    <property type="match status" value="1"/>
</dbReference>
<evidence type="ECO:0000256" key="8">
    <source>
        <dbReference type="ARBA" id="ARBA00049710"/>
    </source>
</evidence>
<evidence type="ECO:0000256" key="1">
    <source>
        <dbReference type="ARBA" id="ARBA00000707"/>
    </source>
</evidence>
<evidence type="ECO:0000256" key="6">
    <source>
        <dbReference type="ARBA" id="ARBA00022807"/>
    </source>
</evidence>
<name>A0ABQ7SC44_9ACAR</name>
<feature type="compositionally biased region" description="Basic residues" evidence="12">
    <location>
        <begin position="330"/>
        <end position="340"/>
    </location>
</feature>
<dbReference type="Pfam" id="PF01088">
    <property type="entry name" value="Peptidase_C12"/>
    <property type="match status" value="1"/>
</dbReference>
<evidence type="ECO:0000256" key="4">
    <source>
        <dbReference type="ARBA" id="ARBA00022786"/>
    </source>
</evidence>
<feature type="active site" description="Nucleophile" evidence="9">
    <location>
        <position position="87"/>
    </location>
</feature>
<dbReference type="PANTHER" id="PTHR10589">
    <property type="entry name" value="UBIQUITIN CARBOXYL-TERMINAL HYDROLASE"/>
    <property type="match status" value="1"/>
</dbReference>
<feature type="domain" description="UCH catalytic" evidence="13">
    <location>
        <begin position="6"/>
        <end position="236"/>
    </location>
</feature>
<dbReference type="EC" id="3.4.19.12" evidence="10"/>
<keyword evidence="6 9" id="KW-0788">Thiol protease</keyword>
<evidence type="ECO:0000256" key="12">
    <source>
        <dbReference type="SAM" id="MobiDB-lite"/>
    </source>
</evidence>
<proteinExistence type="inferred from homology"/>
<keyword evidence="15" id="KW-1185">Reference proteome</keyword>
<comment type="caution">
    <text evidence="14">The sequence shown here is derived from an EMBL/GenBank/DDBJ whole genome shotgun (WGS) entry which is preliminary data.</text>
</comment>
<evidence type="ECO:0000256" key="3">
    <source>
        <dbReference type="ARBA" id="ARBA00022670"/>
    </source>
</evidence>
<evidence type="ECO:0000313" key="14">
    <source>
        <dbReference type="EMBL" id="KAG9510983.1"/>
    </source>
</evidence>
<dbReference type="Proteomes" id="UP000825002">
    <property type="component" value="Unassembled WGS sequence"/>
</dbReference>
<evidence type="ECO:0000259" key="13">
    <source>
        <dbReference type="PROSITE" id="PS52048"/>
    </source>
</evidence>
<evidence type="ECO:0000313" key="15">
    <source>
        <dbReference type="Proteomes" id="UP000825002"/>
    </source>
</evidence>
<evidence type="ECO:0000256" key="11">
    <source>
        <dbReference type="SAM" id="Coils"/>
    </source>
</evidence>
<dbReference type="PIRSF" id="PIRSF038120">
    <property type="entry name" value="Ubiquitinyl_hydrolase_UCH37"/>
    <property type="match status" value="1"/>
</dbReference>
<keyword evidence="5 9" id="KW-0378">Hydrolase</keyword>
<gene>
    <name evidence="14" type="primary">Uchl5</name>
    <name evidence="14" type="ORF">GZH46_00460</name>
</gene>
<feature type="region of interest" description="Disordered" evidence="12">
    <location>
        <begin position="318"/>
        <end position="340"/>
    </location>
</feature>
<feature type="site" description="Transition state stabilizer" evidence="9">
    <location>
        <position position="81"/>
    </location>
</feature>
<comment type="similarity">
    <text evidence="2 9 10">Belongs to the peptidase C12 family.</text>
</comment>
<organism evidence="14 15">
    <name type="scientific">Fragariocoptes setiger</name>
    <dbReference type="NCBI Taxonomy" id="1670756"/>
    <lineage>
        <taxon>Eukaryota</taxon>
        <taxon>Metazoa</taxon>
        <taxon>Ecdysozoa</taxon>
        <taxon>Arthropoda</taxon>
        <taxon>Chelicerata</taxon>
        <taxon>Arachnida</taxon>
        <taxon>Acari</taxon>
        <taxon>Acariformes</taxon>
        <taxon>Trombidiformes</taxon>
        <taxon>Prostigmata</taxon>
        <taxon>Eupodina</taxon>
        <taxon>Eriophyoidea</taxon>
        <taxon>Phytoptidae</taxon>
        <taxon>Fragariocoptes</taxon>
    </lineage>
</organism>
<evidence type="ECO:0000256" key="2">
    <source>
        <dbReference type="ARBA" id="ARBA00009326"/>
    </source>
</evidence>
<evidence type="ECO:0000256" key="9">
    <source>
        <dbReference type="PROSITE-ProRule" id="PRU01393"/>
    </source>
</evidence>
<dbReference type="InterPro" id="IPR038765">
    <property type="entry name" value="Papain-like_cys_pep_sf"/>
</dbReference>
<dbReference type="PROSITE" id="PS52048">
    <property type="entry name" value="UCH_DOMAIN"/>
    <property type="match status" value="1"/>
</dbReference>
<dbReference type="Gene3D" id="3.40.532.10">
    <property type="entry name" value="Peptidase C12, ubiquitin carboxyl-terminal hydrolase"/>
    <property type="match status" value="1"/>
</dbReference>
<protein>
    <recommendedName>
        <fullName evidence="10">Ubiquitin carboxyl-terminal hydrolase</fullName>
        <ecNumber evidence="10">3.4.19.12</ecNumber>
    </recommendedName>
</protein>
<dbReference type="CDD" id="cd09617">
    <property type="entry name" value="Peptidase_C12_UCH37_BAP1"/>
    <property type="match status" value="1"/>
</dbReference>
<dbReference type="InterPro" id="IPR041507">
    <property type="entry name" value="UCH_C"/>
</dbReference>
<dbReference type="InterPro" id="IPR017390">
    <property type="entry name" value="Ubiquitinyl_hydrolase_UCH37"/>
</dbReference>
<dbReference type="GO" id="GO:0016787">
    <property type="term" value="F:hydrolase activity"/>
    <property type="evidence" value="ECO:0007669"/>
    <property type="project" value="UniProtKB-KW"/>
</dbReference>
<dbReference type="PANTHER" id="PTHR10589:SF16">
    <property type="entry name" value="UBIQUITIN CARBOXYL-TERMINAL HYDROLASE ISOZYME L5"/>
    <property type="match status" value="1"/>
</dbReference>
<reference evidence="14 15" key="1">
    <citation type="submission" date="2020-10" db="EMBL/GenBank/DDBJ databases">
        <authorList>
            <person name="Klimov P.B."/>
            <person name="Dyachkov S.M."/>
            <person name="Chetverikov P.E."/>
        </authorList>
    </citation>
    <scope>NUCLEOTIDE SEQUENCE [LARGE SCALE GENOMIC DNA]</scope>
    <source>
        <strain evidence="14">BMOC 18-1129-001#AD2665</strain>
        <tissue evidence="14">Entire mites</tissue>
    </source>
</reference>
<dbReference type="InterPro" id="IPR001578">
    <property type="entry name" value="Peptidase_C12_UCH"/>
</dbReference>